<dbReference type="Proteomes" id="UP000245753">
    <property type="component" value="Unassembled WGS sequence"/>
</dbReference>
<comment type="caution">
    <text evidence="2">The sequence shown here is derived from an EMBL/GenBank/DDBJ whole genome shotgun (WGS) entry which is preliminary data.</text>
</comment>
<sequence>MGVSSTFQRFCSSLLMDKDTTDTISLRYHSIVKLINVYYWDVSSESLHGLYVGSYGRGTEISTSDIDILIELPPEIFHRYNRYTSNGQSALLQEVKTVIQARYSNSHLRGDGQVIVIEWSDGIRFEIVPAFSQDSGNAYYYPDTHDGGSWKVTNPKDEINALNSLSTYYEHSPKDLCRMLRAWRDANNVNISGIAIDALVYVFFLLNDVPIEKYKNYSQYGEMTRDFFAYLVKHGSDSSLFAPGSLSTIDFSVDVTAKANSAYEHAKEAQYDVDLGIDSLAEDEWKAIYGDRFEVRLS</sequence>
<dbReference type="OrthoDB" id="3328101at2"/>
<reference evidence="2 3" key="1">
    <citation type="journal article" date="2018" name="Int. J. Syst. Evol. Microbiol.">
        <title>Bifidobacterium catulorum sp. nov., a novel taxon from the faeces of the baby common marmoset (Callithrix jacchus).</title>
        <authorList>
            <person name="Modesto M."/>
            <person name="Michelini S."/>
            <person name="Oki K."/>
            <person name="Biavati B."/>
            <person name="Watanabe K."/>
            <person name="Mattarelli P."/>
        </authorList>
    </citation>
    <scope>NUCLEOTIDE SEQUENCE [LARGE SCALE GENOMIC DNA]</scope>
    <source>
        <strain evidence="2 3">MRM 8.19</strain>
    </source>
</reference>
<keyword evidence="1" id="KW-0051">Antiviral defense</keyword>
<dbReference type="GO" id="GO:0016779">
    <property type="term" value="F:nucleotidyltransferase activity"/>
    <property type="evidence" value="ECO:0007669"/>
    <property type="project" value="InterPro"/>
</dbReference>
<accession>A0A2U2MSC6</accession>
<name>A0A2U2MSC6_9BIFI</name>
<dbReference type="Gene3D" id="3.30.460.10">
    <property type="entry name" value="Beta Polymerase, domain 2"/>
    <property type="match status" value="1"/>
</dbReference>
<dbReference type="InterPro" id="IPR006116">
    <property type="entry name" value="NT_2-5OAS_ClassI-CCAase"/>
</dbReference>
<proteinExistence type="predicted"/>
<keyword evidence="3" id="KW-1185">Reference proteome</keyword>
<dbReference type="GO" id="GO:0051607">
    <property type="term" value="P:defense response to virus"/>
    <property type="evidence" value="ECO:0007669"/>
    <property type="project" value="UniProtKB-KW"/>
</dbReference>
<evidence type="ECO:0000313" key="3">
    <source>
        <dbReference type="Proteomes" id="UP000245753"/>
    </source>
</evidence>
<evidence type="ECO:0000256" key="1">
    <source>
        <dbReference type="ARBA" id="ARBA00023118"/>
    </source>
</evidence>
<protein>
    <submittedName>
        <fullName evidence="2">Nucleotidyltransferase</fullName>
    </submittedName>
</protein>
<keyword evidence="2" id="KW-0808">Transferase</keyword>
<gene>
    <name evidence="2" type="ORF">DF200_05890</name>
</gene>
<dbReference type="EMBL" id="QFFN01000013">
    <property type="protein sequence ID" value="PWG59761.1"/>
    <property type="molecule type" value="Genomic_DNA"/>
</dbReference>
<dbReference type="SUPFAM" id="SSF81301">
    <property type="entry name" value="Nucleotidyltransferase"/>
    <property type="match status" value="1"/>
</dbReference>
<dbReference type="AlphaFoldDB" id="A0A2U2MSC6"/>
<dbReference type="CDD" id="cd05400">
    <property type="entry name" value="NT_2-5OAS_ClassI-CCAase"/>
    <property type="match status" value="1"/>
</dbReference>
<dbReference type="RefSeq" id="WP_109137356.1">
    <property type="nucleotide sequence ID" value="NZ_QFFN01000013.1"/>
</dbReference>
<evidence type="ECO:0000313" key="2">
    <source>
        <dbReference type="EMBL" id="PWG59761.1"/>
    </source>
</evidence>
<dbReference type="Pfam" id="PF18144">
    <property type="entry name" value="SMODS"/>
    <property type="match status" value="1"/>
</dbReference>
<organism evidence="2 3">
    <name type="scientific">Bifidobacterium catulorum</name>
    <dbReference type="NCBI Taxonomy" id="1630173"/>
    <lineage>
        <taxon>Bacteria</taxon>
        <taxon>Bacillati</taxon>
        <taxon>Actinomycetota</taxon>
        <taxon>Actinomycetes</taxon>
        <taxon>Bifidobacteriales</taxon>
        <taxon>Bifidobacteriaceae</taxon>
        <taxon>Bifidobacterium</taxon>
    </lineage>
</organism>
<dbReference type="InterPro" id="IPR043519">
    <property type="entry name" value="NT_sf"/>
</dbReference>